<name>A0A3N4KQZ2_9PEZI</name>
<protein>
    <submittedName>
        <fullName evidence="1">Uncharacterized protein</fullName>
    </submittedName>
</protein>
<dbReference type="EMBL" id="ML119133">
    <property type="protein sequence ID" value="RPB11849.1"/>
    <property type="molecule type" value="Genomic_DNA"/>
</dbReference>
<dbReference type="OrthoDB" id="5369782at2759"/>
<keyword evidence="2" id="KW-1185">Reference proteome</keyword>
<evidence type="ECO:0000313" key="2">
    <source>
        <dbReference type="Proteomes" id="UP000277580"/>
    </source>
</evidence>
<dbReference type="InParanoid" id="A0A3N4KQZ2"/>
<organism evidence="1 2">
    <name type="scientific">Morchella conica CCBAS932</name>
    <dbReference type="NCBI Taxonomy" id="1392247"/>
    <lineage>
        <taxon>Eukaryota</taxon>
        <taxon>Fungi</taxon>
        <taxon>Dikarya</taxon>
        <taxon>Ascomycota</taxon>
        <taxon>Pezizomycotina</taxon>
        <taxon>Pezizomycetes</taxon>
        <taxon>Pezizales</taxon>
        <taxon>Morchellaceae</taxon>
        <taxon>Morchella</taxon>
    </lineage>
</organism>
<reference evidence="1 2" key="1">
    <citation type="journal article" date="2018" name="Nat. Ecol. Evol.">
        <title>Pezizomycetes genomes reveal the molecular basis of ectomycorrhizal truffle lifestyle.</title>
        <authorList>
            <person name="Murat C."/>
            <person name="Payen T."/>
            <person name="Noel B."/>
            <person name="Kuo A."/>
            <person name="Morin E."/>
            <person name="Chen J."/>
            <person name="Kohler A."/>
            <person name="Krizsan K."/>
            <person name="Balestrini R."/>
            <person name="Da Silva C."/>
            <person name="Montanini B."/>
            <person name="Hainaut M."/>
            <person name="Levati E."/>
            <person name="Barry K.W."/>
            <person name="Belfiori B."/>
            <person name="Cichocki N."/>
            <person name="Clum A."/>
            <person name="Dockter R.B."/>
            <person name="Fauchery L."/>
            <person name="Guy J."/>
            <person name="Iotti M."/>
            <person name="Le Tacon F."/>
            <person name="Lindquist E.A."/>
            <person name="Lipzen A."/>
            <person name="Malagnac F."/>
            <person name="Mello A."/>
            <person name="Molinier V."/>
            <person name="Miyauchi S."/>
            <person name="Poulain J."/>
            <person name="Riccioni C."/>
            <person name="Rubini A."/>
            <person name="Sitrit Y."/>
            <person name="Splivallo R."/>
            <person name="Traeger S."/>
            <person name="Wang M."/>
            <person name="Zifcakova L."/>
            <person name="Wipf D."/>
            <person name="Zambonelli A."/>
            <person name="Paolocci F."/>
            <person name="Nowrousian M."/>
            <person name="Ottonello S."/>
            <person name="Baldrian P."/>
            <person name="Spatafora J.W."/>
            <person name="Henrissat B."/>
            <person name="Nagy L.G."/>
            <person name="Aury J.M."/>
            <person name="Wincker P."/>
            <person name="Grigoriev I.V."/>
            <person name="Bonfante P."/>
            <person name="Martin F.M."/>
        </authorList>
    </citation>
    <scope>NUCLEOTIDE SEQUENCE [LARGE SCALE GENOMIC DNA]</scope>
    <source>
        <strain evidence="1 2">CCBAS932</strain>
    </source>
</reference>
<dbReference type="AlphaFoldDB" id="A0A3N4KQZ2"/>
<accession>A0A3N4KQZ2</accession>
<sequence>MAALPGFLQNQWDAPVNHAAYYQDSNKVAAMRYQSIWPVIEALDTPEWLRTEMDYHTYRWTQLMRGMYTFGGNHAAYVRLRGIGGVPPALETKRRNERLRLKKAYNELVASTVMLYQRVCRFIGNDHRGKPSRMNRNFDPDFLLWSVKWFDLMKTYKWKHAIMEGRTTYRRQFRYLGLGSAKWFLVFVGVFDWDIAGGGRFDYGLQPESRRLLVPLKGKTPRAPAVLYSRNENRVQ</sequence>
<gene>
    <name evidence="1" type="ORF">P167DRAFT_546141</name>
</gene>
<dbReference type="Proteomes" id="UP000277580">
    <property type="component" value="Unassembled WGS sequence"/>
</dbReference>
<evidence type="ECO:0000313" key="1">
    <source>
        <dbReference type="EMBL" id="RPB11849.1"/>
    </source>
</evidence>
<proteinExistence type="predicted"/>